<reference evidence="1 2" key="1">
    <citation type="journal article" date="2021" name="Plant Biotechnol. J.">
        <title>Multi-omics assisted identification of the key and species-specific regulatory components of drought-tolerant mechanisms in Gossypium stocksii.</title>
        <authorList>
            <person name="Yu D."/>
            <person name="Ke L."/>
            <person name="Zhang D."/>
            <person name="Wu Y."/>
            <person name="Sun Y."/>
            <person name="Mei J."/>
            <person name="Sun J."/>
            <person name="Sun Y."/>
        </authorList>
    </citation>
    <scope>NUCLEOTIDE SEQUENCE [LARGE SCALE GENOMIC DNA]</scope>
    <source>
        <strain evidence="2">cv. E1</strain>
        <tissue evidence="1">Leaf</tissue>
    </source>
</reference>
<accession>A0A9D3UFN8</accession>
<name>A0A9D3UFN8_9ROSI</name>
<protein>
    <submittedName>
        <fullName evidence="1">Uncharacterized protein</fullName>
    </submittedName>
</protein>
<evidence type="ECO:0000313" key="1">
    <source>
        <dbReference type="EMBL" id="KAH1039458.1"/>
    </source>
</evidence>
<sequence>MVDCDRVLAAYRGSPRVSTIARKTHLDRTLMLEVFTTLLTGHYMVSHCPTMDKIWEVKVILNASVPLEGSTCNMTWWVVVVHNISLEKVLM</sequence>
<evidence type="ECO:0000313" key="2">
    <source>
        <dbReference type="Proteomes" id="UP000828251"/>
    </source>
</evidence>
<dbReference type="EMBL" id="JAIQCV010000012">
    <property type="protein sequence ID" value="KAH1039458.1"/>
    <property type="molecule type" value="Genomic_DNA"/>
</dbReference>
<keyword evidence="2" id="KW-1185">Reference proteome</keyword>
<organism evidence="1 2">
    <name type="scientific">Gossypium stocksii</name>
    <dbReference type="NCBI Taxonomy" id="47602"/>
    <lineage>
        <taxon>Eukaryota</taxon>
        <taxon>Viridiplantae</taxon>
        <taxon>Streptophyta</taxon>
        <taxon>Embryophyta</taxon>
        <taxon>Tracheophyta</taxon>
        <taxon>Spermatophyta</taxon>
        <taxon>Magnoliopsida</taxon>
        <taxon>eudicotyledons</taxon>
        <taxon>Gunneridae</taxon>
        <taxon>Pentapetalae</taxon>
        <taxon>rosids</taxon>
        <taxon>malvids</taxon>
        <taxon>Malvales</taxon>
        <taxon>Malvaceae</taxon>
        <taxon>Malvoideae</taxon>
        <taxon>Gossypium</taxon>
    </lineage>
</organism>
<dbReference type="AlphaFoldDB" id="A0A9D3UFN8"/>
<comment type="caution">
    <text evidence="1">The sequence shown here is derived from an EMBL/GenBank/DDBJ whole genome shotgun (WGS) entry which is preliminary data.</text>
</comment>
<gene>
    <name evidence="1" type="ORF">J1N35_041201</name>
</gene>
<proteinExistence type="predicted"/>
<dbReference type="Proteomes" id="UP000828251">
    <property type="component" value="Unassembled WGS sequence"/>
</dbReference>